<keyword evidence="3" id="KW-0249">Electron transport</keyword>
<sequence length="388" mass="43449">MPFLPLEVVPKLHWVGVMDYDLRAFDIIMTTPFGTSYNSFLLQTAKEHVIGKEGKIDYIVLNHTEPDHSGSLVHILAKYPEATVIATPAALNNVKYIGHIKEDTKTLSAPKIKTLDLGDIHLKFIIQPFLHWPDTMMTVIEELKVLVTCDVFGGHCADDRVFNDKMMDRIADMDEAYKHYFDCIFGPFKPYVLKGINLIETQMGFPVEELKAVCCSHGPVLRTNIKENIERYRQWAQPQVLKNKVVIAYGSAYGYTKHMAEKIAEGVKSVGVEVSIHDIVRSSVDAVLKDFGDAKGLLLGTPTLVADAIPPMMIIACNLNPVIHCDRYISCFGSHGWSGEGVKNLAVRIDQLKCKQPVKPLCIRFQPNGDELKTCFQWGVDFATALKN</sequence>
<dbReference type="GO" id="GO:0009055">
    <property type="term" value="F:electron transfer activity"/>
    <property type="evidence" value="ECO:0007669"/>
    <property type="project" value="InterPro"/>
</dbReference>
<dbReference type="RefSeq" id="XP_004256031.1">
    <property type="nucleotide sequence ID" value="XM_004255983.1"/>
</dbReference>
<dbReference type="AlphaFoldDB" id="A0A0A1U896"/>
<dbReference type="InterPro" id="IPR008254">
    <property type="entry name" value="Flavodoxin/NO_synth"/>
</dbReference>
<comment type="cofactor">
    <cofactor evidence="1">
        <name>Fe cation</name>
        <dbReference type="ChEBI" id="CHEBI:24875"/>
    </cofactor>
</comment>
<evidence type="ECO:0000313" key="6">
    <source>
        <dbReference type="EMBL" id="ELP89260.1"/>
    </source>
</evidence>
<reference evidence="6 7" key="1">
    <citation type="submission" date="2012-10" db="EMBL/GenBank/DDBJ databases">
        <authorList>
            <person name="Zafar N."/>
            <person name="Inman J."/>
            <person name="Hall N."/>
            <person name="Lorenzi H."/>
            <person name="Caler E."/>
        </authorList>
    </citation>
    <scope>NUCLEOTIDE SEQUENCE [LARGE SCALE GENOMIC DNA]</scope>
    <source>
        <strain evidence="6 7">IP1</strain>
    </source>
</reference>
<dbReference type="InterPro" id="IPR001279">
    <property type="entry name" value="Metallo-B-lactamas"/>
</dbReference>
<dbReference type="Pfam" id="PF00258">
    <property type="entry name" value="Flavodoxin_1"/>
    <property type="match status" value="1"/>
</dbReference>
<dbReference type="GO" id="GO:0046872">
    <property type="term" value="F:metal ion binding"/>
    <property type="evidence" value="ECO:0007669"/>
    <property type="project" value="InterPro"/>
</dbReference>
<feature type="domain" description="Flavodoxin-like" evidence="5">
    <location>
        <begin position="245"/>
        <end position="383"/>
    </location>
</feature>
<dbReference type="SUPFAM" id="SSF56281">
    <property type="entry name" value="Metallo-hydrolase/oxidoreductase"/>
    <property type="match status" value="1"/>
</dbReference>
<dbReference type="PANTHER" id="PTHR32145:SF11">
    <property type="entry name" value="DIFLAVIN FLAVOPROTEIN A 2-RELATED"/>
    <property type="match status" value="1"/>
</dbReference>
<dbReference type="PROSITE" id="PS50902">
    <property type="entry name" value="FLAVODOXIN_LIKE"/>
    <property type="match status" value="1"/>
</dbReference>
<evidence type="ECO:0000256" key="3">
    <source>
        <dbReference type="ARBA" id="ARBA00022982"/>
    </source>
</evidence>
<dbReference type="InterPro" id="IPR016440">
    <property type="entry name" value="Rubredoxin-O_OxRdtase"/>
</dbReference>
<proteinExistence type="predicted"/>
<dbReference type="OrthoDB" id="432169at2759"/>
<accession>A0A0A1U896</accession>
<dbReference type="CDD" id="cd07709">
    <property type="entry name" value="flavodiiron_proteins_MBL-fold"/>
    <property type="match status" value="1"/>
</dbReference>
<dbReference type="InterPro" id="IPR045761">
    <property type="entry name" value="ODP_dom"/>
</dbReference>
<evidence type="ECO:0000259" key="5">
    <source>
        <dbReference type="PROSITE" id="PS50902"/>
    </source>
</evidence>
<dbReference type="PANTHER" id="PTHR32145">
    <property type="entry name" value="DIFLAVIN FLAVOPROTEIN A 2-RELATED"/>
    <property type="match status" value="1"/>
</dbReference>
<dbReference type="OMA" id="PEAPIYC"/>
<name>A0A0A1U896_ENTIV</name>
<dbReference type="SUPFAM" id="SSF52218">
    <property type="entry name" value="Flavoproteins"/>
    <property type="match status" value="1"/>
</dbReference>
<dbReference type="SMART" id="SM00849">
    <property type="entry name" value="Lactamase_B"/>
    <property type="match status" value="1"/>
</dbReference>
<dbReference type="Gene3D" id="3.40.50.360">
    <property type="match status" value="1"/>
</dbReference>
<dbReference type="InterPro" id="IPR036866">
    <property type="entry name" value="RibonucZ/Hydroxyglut_hydro"/>
</dbReference>
<dbReference type="VEuPathDB" id="AmoebaDB:EIN_487620"/>
<dbReference type="GeneID" id="14888168"/>
<dbReference type="KEGG" id="eiv:EIN_487620"/>
<dbReference type="Pfam" id="PF19583">
    <property type="entry name" value="ODP"/>
    <property type="match status" value="1"/>
</dbReference>
<keyword evidence="7" id="KW-1185">Reference proteome</keyword>
<evidence type="ECO:0000256" key="4">
    <source>
        <dbReference type="ARBA" id="ARBA00023004"/>
    </source>
</evidence>
<keyword evidence="2" id="KW-0813">Transport</keyword>
<dbReference type="GO" id="GO:0016491">
    <property type="term" value="F:oxidoreductase activity"/>
    <property type="evidence" value="ECO:0007669"/>
    <property type="project" value="InterPro"/>
</dbReference>
<keyword evidence="4" id="KW-0408">Iron</keyword>
<evidence type="ECO:0000256" key="2">
    <source>
        <dbReference type="ARBA" id="ARBA00022448"/>
    </source>
</evidence>
<dbReference type="EMBL" id="KB206670">
    <property type="protein sequence ID" value="ELP89260.1"/>
    <property type="molecule type" value="Genomic_DNA"/>
</dbReference>
<dbReference type="Proteomes" id="UP000014680">
    <property type="component" value="Unassembled WGS sequence"/>
</dbReference>
<dbReference type="InterPro" id="IPR051285">
    <property type="entry name" value="NADH_oxidoreductase_modular"/>
</dbReference>
<gene>
    <name evidence="6" type="ORF">EIN_487620</name>
</gene>
<dbReference type="GO" id="GO:0010181">
    <property type="term" value="F:FMN binding"/>
    <property type="evidence" value="ECO:0007669"/>
    <property type="project" value="InterPro"/>
</dbReference>
<evidence type="ECO:0000256" key="1">
    <source>
        <dbReference type="ARBA" id="ARBA00001962"/>
    </source>
</evidence>
<dbReference type="Gene3D" id="3.60.15.10">
    <property type="entry name" value="Ribonuclease Z/Hydroxyacylglutathione hydrolase-like"/>
    <property type="match status" value="2"/>
</dbReference>
<evidence type="ECO:0000313" key="7">
    <source>
        <dbReference type="Proteomes" id="UP000014680"/>
    </source>
</evidence>
<dbReference type="PIRSF" id="PIRSF005243">
    <property type="entry name" value="ROO"/>
    <property type="match status" value="1"/>
</dbReference>
<organism evidence="6 7">
    <name type="scientific">Entamoeba invadens IP1</name>
    <dbReference type="NCBI Taxonomy" id="370355"/>
    <lineage>
        <taxon>Eukaryota</taxon>
        <taxon>Amoebozoa</taxon>
        <taxon>Evosea</taxon>
        <taxon>Archamoebae</taxon>
        <taxon>Mastigamoebida</taxon>
        <taxon>Entamoebidae</taxon>
        <taxon>Entamoeba</taxon>
    </lineage>
</organism>
<dbReference type="InterPro" id="IPR029039">
    <property type="entry name" value="Flavoprotein-like_sf"/>
</dbReference>
<protein>
    <recommendedName>
        <fullName evidence="5">Flavodoxin-like domain-containing protein</fullName>
    </recommendedName>
</protein>